<sequence length="864" mass="99222">MWKPLSRLWVQTTGTGGYGGTRNKPASFCVKRIDKEMTFSNKRGLLKQLVLAAVFFGISVQVQARFKVIGYIWSRGNMVADLKKVDLTKVTHLNIAFINPSPEGEFTDLPALDTVMAIAREHHVKVLMSCGGGRRHAYYARLLTDEHRNQLISNFIAYLDKYQLDGIDVDLEGDDIDSNYEAFIVGLRKPLSRRKKLLTAAVAWWTRERMTDKALAQFDFINIMAYDKTGPWKPENPGQHSPMSYAQEHLAYWHKERGLKKKRLNLGLPFYGYGFGELPDADPLFRNITWQEVLEKYPGRKDFDEIVLPENGGTLYYNGISTIRQKTELAVKEGGGVMIWQLLHDSFNEDSLLDLIDRTWKASGKRRQAGGQPSANTAGDSFRVKGFHLDLRIQVMKMQALKDFVLKLSKNGINTLVMEWEASYPYEKHRIISSRYAYSREEVRDFIDYCESLHIDVIPLQQSFGHVEYILKHPRYKELREDQKDYSQVNPLKEELCRALFTDLFKDMAAMHKSDYLHIGGDETYLLGHSEESKKKVAEVGKGRLYGDYLKLMCDIVVSLGKRPVVWADIALKYPDALKSLPKETIFVDWNYGWALDRFGDHRKLMESGFEIWGAPSIRSQPDNYFITQWDKHFNNIGTFIPQARQLGYKGMVMTSWSTSGIYSPVFESSTDMIDLYAIRRVYPISGFNMLIDAYFKALNGSDFNAGDFIRDYALTHYGLDEKDASAFRKAICSAPYEINQGKVIGAALSVKQLLDSAQEASSVLNALRPQKGKNEFEHYRLMADIRCQYLRYMLAEEQVNAEGFRVEDAPRILKQLNAIHTKKLDRRFIKLNKAVLYPSELITENELRNSRIELLKEKLSGEK</sequence>
<dbReference type="Pfam" id="PF00704">
    <property type="entry name" value="Glyco_hydro_18"/>
    <property type="match status" value="1"/>
</dbReference>
<dbReference type="SUPFAM" id="SSF51445">
    <property type="entry name" value="(Trans)glycosidases"/>
    <property type="match status" value="2"/>
</dbReference>
<organism evidence="4 5">
    <name type="scientific">Pararcticibacter amylolyticus</name>
    <dbReference type="NCBI Taxonomy" id="2173175"/>
    <lineage>
        <taxon>Bacteria</taxon>
        <taxon>Pseudomonadati</taxon>
        <taxon>Bacteroidota</taxon>
        <taxon>Sphingobacteriia</taxon>
        <taxon>Sphingobacteriales</taxon>
        <taxon>Sphingobacteriaceae</taxon>
        <taxon>Pararcticibacter</taxon>
    </lineage>
</organism>
<evidence type="ECO:0000313" key="5">
    <source>
        <dbReference type="Proteomes" id="UP000245647"/>
    </source>
</evidence>
<dbReference type="GO" id="GO:0004563">
    <property type="term" value="F:beta-N-acetylhexosaminidase activity"/>
    <property type="evidence" value="ECO:0007669"/>
    <property type="project" value="UniProtKB-ARBA"/>
</dbReference>
<dbReference type="Proteomes" id="UP000245647">
    <property type="component" value="Unassembled WGS sequence"/>
</dbReference>
<accession>A0A2U2PKM2</accession>
<dbReference type="OrthoDB" id="9763537at2"/>
<gene>
    <name evidence="4" type="ORF">DDR33_02670</name>
</gene>
<evidence type="ECO:0000256" key="2">
    <source>
        <dbReference type="ARBA" id="ARBA00022801"/>
    </source>
</evidence>
<dbReference type="InterPro" id="IPR017853">
    <property type="entry name" value="GH"/>
</dbReference>
<dbReference type="CDD" id="cd06565">
    <property type="entry name" value="GH20_GcnA-like"/>
    <property type="match status" value="1"/>
</dbReference>
<dbReference type="InterPro" id="IPR015883">
    <property type="entry name" value="Glyco_hydro_20_cat"/>
</dbReference>
<dbReference type="GO" id="GO:0005975">
    <property type="term" value="P:carbohydrate metabolic process"/>
    <property type="evidence" value="ECO:0007669"/>
    <property type="project" value="InterPro"/>
</dbReference>
<dbReference type="Pfam" id="PF00728">
    <property type="entry name" value="Glyco_hydro_20"/>
    <property type="match status" value="1"/>
</dbReference>
<feature type="domain" description="GH18" evidence="3">
    <location>
        <begin position="66"/>
        <end position="363"/>
    </location>
</feature>
<evidence type="ECO:0000259" key="3">
    <source>
        <dbReference type="PROSITE" id="PS51910"/>
    </source>
</evidence>
<evidence type="ECO:0000313" key="4">
    <source>
        <dbReference type="EMBL" id="PWG81951.1"/>
    </source>
</evidence>
<name>A0A2U2PKM2_9SPHI</name>
<dbReference type="PROSITE" id="PS51910">
    <property type="entry name" value="GH18_2"/>
    <property type="match status" value="1"/>
</dbReference>
<dbReference type="Gene3D" id="3.20.20.80">
    <property type="entry name" value="Glycosidases"/>
    <property type="match status" value="2"/>
</dbReference>
<comment type="similarity">
    <text evidence="1">Belongs to the glycosyl hydrolase 20 family.</text>
</comment>
<comment type="caution">
    <text evidence="4">The sequence shown here is derived from an EMBL/GenBank/DDBJ whole genome shotgun (WGS) entry which is preliminary data.</text>
</comment>
<evidence type="ECO:0000256" key="1">
    <source>
        <dbReference type="ARBA" id="ARBA00006285"/>
    </source>
</evidence>
<dbReference type="SMART" id="SM00636">
    <property type="entry name" value="Glyco_18"/>
    <property type="match status" value="1"/>
</dbReference>
<dbReference type="InterPro" id="IPR038901">
    <property type="entry name" value="HEXDC-like"/>
</dbReference>
<dbReference type="Gene3D" id="3.40.5.30">
    <property type="entry name" value="(Trans)glycosidases - domain 2"/>
    <property type="match status" value="1"/>
</dbReference>
<protein>
    <recommendedName>
        <fullName evidence="3">GH18 domain-containing protein</fullName>
    </recommendedName>
</protein>
<dbReference type="EMBL" id="QEAS01000002">
    <property type="protein sequence ID" value="PWG81951.1"/>
    <property type="molecule type" value="Genomic_DNA"/>
</dbReference>
<dbReference type="RefSeq" id="WP_109414229.1">
    <property type="nucleotide sequence ID" value="NZ_QEAS01000002.1"/>
</dbReference>
<dbReference type="GO" id="GO:0008061">
    <property type="term" value="F:chitin binding"/>
    <property type="evidence" value="ECO:0007669"/>
    <property type="project" value="InterPro"/>
</dbReference>
<dbReference type="InterPro" id="IPR001223">
    <property type="entry name" value="Glyco_hydro18_cat"/>
</dbReference>
<dbReference type="AlphaFoldDB" id="A0A2U2PKM2"/>
<keyword evidence="2" id="KW-0378">Hydrolase</keyword>
<proteinExistence type="inferred from homology"/>
<keyword evidence="5" id="KW-1185">Reference proteome</keyword>
<reference evidence="4 5" key="1">
    <citation type="submission" date="2018-04" db="EMBL/GenBank/DDBJ databases">
        <title>Pedobacter chongqingensis sp. nov., isolated from a rottenly hemp rope.</title>
        <authorList>
            <person name="Cai Y."/>
        </authorList>
    </citation>
    <scope>NUCLEOTIDE SEQUENCE [LARGE SCALE GENOMIC DNA]</scope>
    <source>
        <strain evidence="4 5">FJ4-8</strain>
    </source>
</reference>
<dbReference type="PANTHER" id="PTHR21040:SF8">
    <property type="entry name" value="BCDNA.GH04120"/>
    <property type="match status" value="1"/>
</dbReference>
<dbReference type="PANTHER" id="PTHR21040">
    <property type="entry name" value="BCDNA.GH04120"/>
    <property type="match status" value="1"/>
</dbReference>
<dbReference type="InterPro" id="IPR011583">
    <property type="entry name" value="Chitinase_II/V-like_cat"/>
</dbReference>